<feature type="binding site" evidence="7">
    <location>
        <position position="249"/>
    </location>
    <ligand>
        <name>Zn(2+)</name>
        <dbReference type="ChEBI" id="CHEBI:29105"/>
        <note>catalytic</note>
    </ligand>
</feature>
<evidence type="ECO:0000313" key="13">
    <source>
        <dbReference type="Proteomes" id="UP000676325"/>
    </source>
</evidence>
<keyword evidence="13" id="KW-1185">Reference proteome</keyword>
<keyword evidence="9" id="KW-1133">Transmembrane helix</keyword>
<keyword evidence="3 8" id="KW-0378">Hydrolase</keyword>
<dbReference type="PANTHER" id="PTHR10120">
    <property type="entry name" value="CAAX PRENYL PROTEASE 1"/>
    <property type="match status" value="1"/>
</dbReference>
<evidence type="ECO:0000256" key="4">
    <source>
        <dbReference type="ARBA" id="ARBA00022833"/>
    </source>
</evidence>
<evidence type="ECO:0000256" key="6">
    <source>
        <dbReference type="PIRSR" id="PIRSR627057-1"/>
    </source>
</evidence>
<feature type="transmembrane region" description="Helical" evidence="9">
    <location>
        <begin position="297"/>
        <end position="318"/>
    </location>
</feature>
<keyword evidence="4 7" id="KW-0862">Zinc</keyword>
<proteinExistence type="inferred from homology"/>
<protein>
    <submittedName>
        <fullName evidence="12">M48 family metallopeptidase</fullName>
    </submittedName>
</protein>
<evidence type="ECO:0000256" key="9">
    <source>
        <dbReference type="SAM" id="Phobius"/>
    </source>
</evidence>
<keyword evidence="1 8" id="KW-0645">Protease</keyword>
<feature type="active site" evidence="6">
    <location>
        <position position="246"/>
    </location>
</feature>
<evidence type="ECO:0000259" key="11">
    <source>
        <dbReference type="Pfam" id="PF16491"/>
    </source>
</evidence>
<keyword evidence="9" id="KW-0812">Transmembrane</keyword>
<evidence type="ECO:0000259" key="10">
    <source>
        <dbReference type="Pfam" id="PF01435"/>
    </source>
</evidence>
<feature type="transmembrane region" description="Helical" evidence="9">
    <location>
        <begin position="30"/>
        <end position="52"/>
    </location>
</feature>
<comment type="cofactor">
    <cofactor evidence="7 8">
        <name>Zn(2+)</name>
        <dbReference type="ChEBI" id="CHEBI:29105"/>
    </cofactor>
    <text evidence="7 8">Binds 1 zinc ion per subunit.</text>
</comment>
<feature type="transmembrane region" description="Helical" evidence="9">
    <location>
        <begin position="255"/>
        <end position="277"/>
    </location>
</feature>
<dbReference type="InterPro" id="IPR027057">
    <property type="entry name" value="CAXX_Prtase_1"/>
</dbReference>
<feature type="binding site" evidence="7">
    <location>
        <position position="323"/>
    </location>
    <ligand>
        <name>Zn(2+)</name>
        <dbReference type="ChEBI" id="CHEBI:29105"/>
        <note>catalytic</note>
    </ligand>
</feature>
<dbReference type="RefSeq" id="WP_212521963.1">
    <property type="nucleotide sequence ID" value="NZ_JAGSOH010000160.1"/>
</dbReference>
<feature type="binding site" evidence="7">
    <location>
        <position position="245"/>
    </location>
    <ligand>
        <name>Zn(2+)</name>
        <dbReference type="ChEBI" id="CHEBI:29105"/>
        <note>catalytic</note>
    </ligand>
</feature>
<evidence type="ECO:0000256" key="1">
    <source>
        <dbReference type="ARBA" id="ARBA00022670"/>
    </source>
</evidence>
<dbReference type="Pfam" id="PF01435">
    <property type="entry name" value="Peptidase_M48"/>
    <property type="match status" value="1"/>
</dbReference>
<dbReference type="InterPro" id="IPR032456">
    <property type="entry name" value="Peptidase_M48_N"/>
</dbReference>
<accession>A0A941EHF1</accession>
<feature type="transmembrane region" description="Helical" evidence="9">
    <location>
        <begin position="64"/>
        <end position="85"/>
    </location>
</feature>
<comment type="caution">
    <text evidence="12">The sequence shown here is derived from an EMBL/GenBank/DDBJ whole genome shotgun (WGS) entry which is preliminary data.</text>
</comment>
<dbReference type="Proteomes" id="UP000676325">
    <property type="component" value="Unassembled WGS sequence"/>
</dbReference>
<dbReference type="GO" id="GO:0071586">
    <property type="term" value="P:CAAX-box protein processing"/>
    <property type="evidence" value="ECO:0007669"/>
    <property type="project" value="InterPro"/>
</dbReference>
<name>A0A941EHF1_9ACTN</name>
<evidence type="ECO:0000256" key="5">
    <source>
        <dbReference type="ARBA" id="ARBA00023049"/>
    </source>
</evidence>
<keyword evidence="9" id="KW-0472">Membrane</keyword>
<evidence type="ECO:0000313" key="12">
    <source>
        <dbReference type="EMBL" id="MBR7830843.1"/>
    </source>
</evidence>
<keyword evidence="5 8" id="KW-0482">Metalloprotease</keyword>
<feature type="transmembrane region" description="Helical" evidence="9">
    <location>
        <begin position="115"/>
        <end position="135"/>
    </location>
</feature>
<feature type="domain" description="CAAX prenyl protease 1 N-terminal" evidence="11">
    <location>
        <begin position="12"/>
        <end position="172"/>
    </location>
</feature>
<evidence type="ECO:0000256" key="8">
    <source>
        <dbReference type="RuleBase" id="RU003983"/>
    </source>
</evidence>
<evidence type="ECO:0000256" key="3">
    <source>
        <dbReference type="ARBA" id="ARBA00022801"/>
    </source>
</evidence>
<feature type="transmembrane region" description="Helical" evidence="9">
    <location>
        <begin position="141"/>
        <end position="166"/>
    </location>
</feature>
<dbReference type="GO" id="GO:0004222">
    <property type="term" value="F:metalloendopeptidase activity"/>
    <property type="evidence" value="ECO:0007669"/>
    <property type="project" value="InterPro"/>
</dbReference>
<dbReference type="AlphaFoldDB" id="A0A941EHF1"/>
<dbReference type="InterPro" id="IPR001915">
    <property type="entry name" value="Peptidase_M48"/>
</dbReference>
<evidence type="ECO:0000256" key="2">
    <source>
        <dbReference type="ARBA" id="ARBA00022723"/>
    </source>
</evidence>
<reference evidence="12" key="1">
    <citation type="submission" date="2021-04" db="EMBL/GenBank/DDBJ databases">
        <title>Genome based classification of Actinospica acidithermotolerans sp. nov., an actinobacterium isolated from an Indonesian hot spring.</title>
        <authorList>
            <person name="Kusuma A.B."/>
            <person name="Putra K.E."/>
            <person name="Nafisah S."/>
            <person name="Loh J."/>
            <person name="Nouioui I."/>
            <person name="Goodfellow M."/>
        </authorList>
    </citation>
    <scope>NUCLEOTIDE SEQUENCE</scope>
    <source>
        <strain evidence="12">MGRD01-02</strain>
    </source>
</reference>
<dbReference type="Gene3D" id="3.30.2010.10">
    <property type="entry name" value="Metalloproteases ('zincins'), catalytic domain"/>
    <property type="match status" value="1"/>
</dbReference>
<dbReference type="EMBL" id="JAGSOH010000160">
    <property type="protein sequence ID" value="MBR7830843.1"/>
    <property type="molecule type" value="Genomic_DNA"/>
</dbReference>
<dbReference type="GO" id="GO:0046872">
    <property type="term" value="F:metal ion binding"/>
    <property type="evidence" value="ECO:0007669"/>
    <property type="project" value="UniProtKB-KW"/>
</dbReference>
<dbReference type="CDD" id="cd07343">
    <property type="entry name" value="M48A_Zmpste24p_like"/>
    <property type="match status" value="1"/>
</dbReference>
<sequence>MTADLDALDAPDFTPEQYARSKARKRATAPVRYTSLAVDLAAVLVLGFTPLGSSLVHAAGTLAGGGWIATALLGAVALRVVFWLIDLPFSLWRERINTEWGLSTRTRQLFWLDSLRGFLIGAILFAAVSLGFFAITRAAPGSWPVIAGACGVALVFVLSFLLPVVIEPLFNKFRPLEAGELRTRLTDLAAHSGVKVQDVLVSDASKRTTADNAYVSGFGKTRRIVLWDTTIRHLDTPEIASVAAHELGHAKRQDVLVGTAVAAVGTIVSVAVLAWALSSHALHTAAHITGPQDPRALAQFLAVATVLGIIGGPLFNAYSRRIERRADQFGMDLTRDPGAVITTWRRLAVSNLADLDPNPVSVLLFATHPPIPARLAHARQWAAEHRPPVTGTPA</sequence>
<organism evidence="12 13">
    <name type="scientific">Actinospica acidithermotolerans</name>
    <dbReference type="NCBI Taxonomy" id="2828514"/>
    <lineage>
        <taxon>Bacteria</taxon>
        <taxon>Bacillati</taxon>
        <taxon>Actinomycetota</taxon>
        <taxon>Actinomycetes</taxon>
        <taxon>Catenulisporales</taxon>
        <taxon>Actinospicaceae</taxon>
        <taxon>Actinospica</taxon>
    </lineage>
</organism>
<feature type="active site" description="Proton donor" evidence="6">
    <location>
        <position position="327"/>
    </location>
</feature>
<comment type="similarity">
    <text evidence="8">Belongs to the peptidase M48 family.</text>
</comment>
<dbReference type="Pfam" id="PF16491">
    <property type="entry name" value="Peptidase_M48_N"/>
    <property type="match status" value="1"/>
</dbReference>
<gene>
    <name evidence="12" type="ORF">KDK95_31355</name>
</gene>
<keyword evidence="2 7" id="KW-0479">Metal-binding</keyword>
<evidence type="ECO:0000256" key="7">
    <source>
        <dbReference type="PIRSR" id="PIRSR627057-2"/>
    </source>
</evidence>
<feature type="domain" description="Peptidase M48" evidence="10">
    <location>
        <begin position="175"/>
        <end position="381"/>
    </location>
</feature>